<dbReference type="PANTHER" id="PTHR33931:SF2">
    <property type="entry name" value="HOLIN-LIKE PROTEIN CIDA"/>
    <property type="match status" value="1"/>
</dbReference>
<evidence type="ECO:0000256" key="3">
    <source>
        <dbReference type="ARBA" id="ARBA00022692"/>
    </source>
</evidence>
<comment type="caution">
    <text evidence="7">The sequence shown here is derived from an EMBL/GenBank/DDBJ whole genome shotgun (WGS) entry which is preliminary data.</text>
</comment>
<evidence type="ECO:0000256" key="5">
    <source>
        <dbReference type="ARBA" id="ARBA00023136"/>
    </source>
</evidence>
<dbReference type="Proteomes" id="UP001055101">
    <property type="component" value="Unassembled WGS sequence"/>
</dbReference>
<comment type="subcellular location">
    <subcellularLocation>
        <location evidence="1">Cell membrane</location>
        <topology evidence="1">Multi-pass membrane protein</topology>
    </subcellularLocation>
</comment>
<reference evidence="7" key="2">
    <citation type="submission" date="2021-08" db="EMBL/GenBank/DDBJ databases">
        <authorList>
            <person name="Tani A."/>
            <person name="Ola A."/>
            <person name="Ogura Y."/>
            <person name="Katsura K."/>
            <person name="Hayashi T."/>
        </authorList>
    </citation>
    <scope>NUCLEOTIDE SEQUENCE</scope>
    <source>
        <strain evidence="7">DSM 23674</strain>
    </source>
</reference>
<name>A0ABQ4TRZ1_9HYPH</name>
<keyword evidence="2" id="KW-1003">Cell membrane</keyword>
<evidence type="ECO:0000313" key="7">
    <source>
        <dbReference type="EMBL" id="GJE57482.1"/>
    </source>
</evidence>
<dbReference type="Pfam" id="PF03788">
    <property type="entry name" value="LrgA"/>
    <property type="match status" value="1"/>
</dbReference>
<protein>
    <submittedName>
        <fullName evidence="7">Holin-like protein CidA</fullName>
    </submittedName>
</protein>
<gene>
    <name evidence="7" type="primary">cidA</name>
    <name evidence="7" type="ORF">EKPJFOCH_3998</name>
</gene>
<reference evidence="7" key="1">
    <citation type="journal article" date="2021" name="Front. Microbiol.">
        <title>Comprehensive Comparative Genomics and Phenotyping of Methylobacterium Species.</title>
        <authorList>
            <person name="Alessa O."/>
            <person name="Ogura Y."/>
            <person name="Fujitani Y."/>
            <person name="Takami H."/>
            <person name="Hayashi T."/>
            <person name="Sahin N."/>
            <person name="Tani A."/>
        </authorList>
    </citation>
    <scope>NUCLEOTIDE SEQUENCE</scope>
    <source>
        <strain evidence="7">DSM 23674</strain>
    </source>
</reference>
<organism evidence="7 8">
    <name type="scientific">Methylobacterium thuringiense</name>
    <dbReference type="NCBI Taxonomy" id="1003091"/>
    <lineage>
        <taxon>Bacteria</taxon>
        <taxon>Pseudomonadati</taxon>
        <taxon>Pseudomonadota</taxon>
        <taxon>Alphaproteobacteria</taxon>
        <taxon>Hyphomicrobiales</taxon>
        <taxon>Methylobacteriaceae</taxon>
        <taxon>Methylobacterium</taxon>
    </lineage>
</organism>
<keyword evidence="8" id="KW-1185">Reference proteome</keyword>
<dbReference type="InterPro" id="IPR005538">
    <property type="entry name" value="LrgA/CidA"/>
</dbReference>
<evidence type="ECO:0000313" key="8">
    <source>
        <dbReference type="Proteomes" id="UP001055101"/>
    </source>
</evidence>
<evidence type="ECO:0000256" key="6">
    <source>
        <dbReference type="SAM" id="Phobius"/>
    </source>
</evidence>
<keyword evidence="5 6" id="KW-0472">Membrane</keyword>
<dbReference type="EMBL" id="BPRA01000024">
    <property type="protein sequence ID" value="GJE57482.1"/>
    <property type="molecule type" value="Genomic_DNA"/>
</dbReference>
<keyword evidence="4 6" id="KW-1133">Transmembrane helix</keyword>
<keyword evidence="3 6" id="KW-0812">Transmembrane</keyword>
<dbReference type="PANTHER" id="PTHR33931">
    <property type="entry name" value="HOLIN-LIKE PROTEIN CIDA-RELATED"/>
    <property type="match status" value="1"/>
</dbReference>
<feature type="transmembrane region" description="Helical" evidence="6">
    <location>
        <begin position="67"/>
        <end position="86"/>
    </location>
</feature>
<evidence type="ECO:0000256" key="4">
    <source>
        <dbReference type="ARBA" id="ARBA00022989"/>
    </source>
</evidence>
<feature type="transmembrane region" description="Helical" evidence="6">
    <location>
        <begin position="29"/>
        <end position="46"/>
    </location>
</feature>
<feature type="transmembrane region" description="Helical" evidence="6">
    <location>
        <begin position="98"/>
        <end position="121"/>
    </location>
</feature>
<evidence type="ECO:0000256" key="2">
    <source>
        <dbReference type="ARBA" id="ARBA00022475"/>
    </source>
</evidence>
<sequence>MIVSLTLILLAQLLGEVVAHGSGLPVPGPVLGAALMFGFLLLRDRYRCSAERVLPKPLVQGELEGTAKGLLTHLSLMFVPAGVGIVGRLDVLAANGLALAVVLLVSVVLTLSATALTFVAVSRLVRPRGPDVAS</sequence>
<proteinExistence type="predicted"/>
<accession>A0ABQ4TRZ1</accession>
<evidence type="ECO:0000256" key="1">
    <source>
        <dbReference type="ARBA" id="ARBA00004651"/>
    </source>
</evidence>
<dbReference type="RefSeq" id="WP_147816450.1">
    <property type="nucleotide sequence ID" value="NZ_BPRA01000024.1"/>
</dbReference>